<reference evidence="2" key="1">
    <citation type="journal article" date="2021" name="PeerJ">
        <title>Extensive microbial diversity within the chicken gut microbiome revealed by metagenomics and culture.</title>
        <authorList>
            <person name="Gilroy R."/>
            <person name="Ravi A."/>
            <person name="Getino M."/>
            <person name="Pursley I."/>
            <person name="Horton D.L."/>
            <person name="Alikhan N.F."/>
            <person name="Baker D."/>
            <person name="Gharbi K."/>
            <person name="Hall N."/>
            <person name="Watson M."/>
            <person name="Adriaenssens E.M."/>
            <person name="Foster-Nyarko E."/>
            <person name="Jarju S."/>
            <person name="Secka A."/>
            <person name="Antonio M."/>
            <person name="Oren A."/>
            <person name="Chaudhuri R.R."/>
            <person name="La Ragione R."/>
            <person name="Hildebrand F."/>
            <person name="Pallen M.J."/>
        </authorList>
    </citation>
    <scope>NUCLEOTIDE SEQUENCE</scope>
    <source>
        <strain evidence="2">ChiGjej2B2-19336</strain>
    </source>
</reference>
<dbReference type="Pfam" id="PF24859">
    <property type="entry name" value="FdhE_central"/>
    <property type="match status" value="1"/>
</dbReference>
<dbReference type="GO" id="GO:0051604">
    <property type="term" value="P:protein maturation"/>
    <property type="evidence" value="ECO:0007669"/>
    <property type="project" value="TreeGrafter"/>
</dbReference>
<dbReference type="PANTHER" id="PTHR37689">
    <property type="entry name" value="PROTEIN FDHE"/>
    <property type="match status" value="1"/>
</dbReference>
<dbReference type="InterPro" id="IPR024064">
    <property type="entry name" value="FdhE-like_sf"/>
</dbReference>
<reference evidence="2" key="2">
    <citation type="submission" date="2021-09" db="EMBL/GenBank/DDBJ databases">
        <authorList>
            <person name="Gilroy R."/>
        </authorList>
    </citation>
    <scope>NUCLEOTIDE SEQUENCE</scope>
    <source>
        <strain evidence="2">ChiGjej2B2-19336</strain>
    </source>
</reference>
<dbReference type="PANTHER" id="PTHR37689:SF1">
    <property type="entry name" value="PROTEIN FDHE"/>
    <property type="match status" value="1"/>
</dbReference>
<dbReference type="EMBL" id="DYZA01000019">
    <property type="protein sequence ID" value="HJD96209.1"/>
    <property type="molecule type" value="Genomic_DNA"/>
</dbReference>
<sequence length="307" mass="33154">MAISRQTVSETLSDIASQRPVLQPVFAAFTPLLEARAALPERLAPMLEESGFSLPAWRPERAQQGVQLLAGASLDGLFPLLRESARVLLPLLSALQGMGGHAAALEAFFLREEEAMKAAQALLDGNETGLVRLAEGAKLPAPVLVFALETCLGPVIRAVAAKYPAPWDERPASWMQGFCPVCGSFPSISYLEGRVFDEKNAYLAGGGGKKHLHCALCGTDWHFRRGACPSCGKEGSGVMELLRESGGSLGERVDWCTKCKSYCPSVDLREREAVPDMDAMALGMMHLDIIAAQKGLQPLKPSFWNQF</sequence>
<protein>
    <submittedName>
        <fullName evidence="2">Formate dehydrogenase accessory protein FdhE</fullName>
    </submittedName>
</protein>
<dbReference type="RefSeq" id="WP_304120382.1">
    <property type="nucleotide sequence ID" value="NZ_DYZA01000019.1"/>
</dbReference>
<dbReference type="SUPFAM" id="SSF144020">
    <property type="entry name" value="FdhE-like"/>
    <property type="match status" value="1"/>
</dbReference>
<dbReference type="AlphaFoldDB" id="A0A921AUR3"/>
<feature type="domain" description="FdhE central" evidence="1">
    <location>
        <begin position="178"/>
        <end position="225"/>
    </location>
</feature>
<proteinExistence type="predicted"/>
<evidence type="ECO:0000313" key="3">
    <source>
        <dbReference type="Proteomes" id="UP000698963"/>
    </source>
</evidence>
<gene>
    <name evidence="2" type="ORF">K8W16_00985</name>
</gene>
<dbReference type="InterPro" id="IPR006452">
    <property type="entry name" value="Formate_DH_accessory"/>
</dbReference>
<dbReference type="Gene3D" id="3.90.1670.10">
    <property type="entry name" value="FdhE-like domain"/>
    <property type="match status" value="1"/>
</dbReference>
<dbReference type="InterPro" id="IPR056797">
    <property type="entry name" value="FdhE_central"/>
</dbReference>
<comment type="caution">
    <text evidence="2">The sequence shown here is derived from an EMBL/GenBank/DDBJ whole genome shotgun (WGS) entry which is preliminary data.</text>
</comment>
<name>A0A921AUR3_9BACT</name>
<evidence type="ECO:0000313" key="2">
    <source>
        <dbReference type="EMBL" id="HJD96209.1"/>
    </source>
</evidence>
<dbReference type="Proteomes" id="UP000698963">
    <property type="component" value="Unassembled WGS sequence"/>
</dbReference>
<dbReference type="GO" id="GO:0005829">
    <property type="term" value="C:cytosol"/>
    <property type="evidence" value="ECO:0007669"/>
    <property type="project" value="TreeGrafter"/>
</dbReference>
<dbReference type="GO" id="GO:0008199">
    <property type="term" value="F:ferric iron binding"/>
    <property type="evidence" value="ECO:0007669"/>
    <property type="project" value="TreeGrafter"/>
</dbReference>
<accession>A0A921AUR3</accession>
<organism evidence="2 3">
    <name type="scientific">Mailhella massiliensis</name>
    <dbReference type="NCBI Taxonomy" id="1903261"/>
    <lineage>
        <taxon>Bacteria</taxon>
        <taxon>Pseudomonadati</taxon>
        <taxon>Thermodesulfobacteriota</taxon>
        <taxon>Desulfovibrionia</taxon>
        <taxon>Desulfovibrionales</taxon>
        <taxon>Desulfovibrionaceae</taxon>
        <taxon>Mailhella</taxon>
    </lineage>
</organism>
<dbReference type="CDD" id="cd16341">
    <property type="entry name" value="FdhE"/>
    <property type="match status" value="1"/>
</dbReference>
<evidence type="ECO:0000259" key="1">
    <source>
        <dbReference type="Pfam" id="PF24859"/>
    </source>
</evidence>